<dbReference type="GO" id="GO:0009408">
    <property type="term" value="P:response to heat"/>
    <property type="evidence" value="ECO:0007669"/>
    <property type="project" value="TreeGrafter"/>
</dbReference>
<dbReference type="EMBL" id="JH431506">
    <property type="status" value="NOT_ANNOTATED_CDS"/>
    <property type="molecule type" value="Genomic_DNA"/>
</dbReference>
<dbReference type="Proteomes" id="UP000014500">
    <property type="component" value="Unassembled WGS sequence"/>
</dbReference>
<protein>
    <recommendedName>
        <fullName evidence="4">SHSP domain-containing protein</fullName>
    </recommendedName>
</protein>
<dbReference type="PANTHER" id="PTHR45640:SF13">
    <property type="entry name" value="HEAT SHOCK PROTEIN 22-RELATED"/>
    <property type="match status" value="1"/>
</dbReference>
<dbReference type="InterPro" id="IPR002068">
    <property type="entry name" value="A-crystallin/Hsp20_dom"/>
</dbReference>
<evidence type="ECO:0000256" key="1">
    <source>
        <dbReference type="ARBA" id="ARBA00023016"/>
    </source>
</evidence>
<dbReference type="CDD" id="cd06526">
    <property type="entry name" value="metazoan_ACD"/>
    <property type="match status" value="1"/>
</dbReference>
<comment type="similarity">
    <text evidence="2 3">Belongs to the small heat shock protein (HSP20) family.</text>
</comment>
<sequence length="156" mass="17972">MSLLPLLMYPVSRWESPSRIFSQNFGFGEDLYPVPTTRCLYLRPRQDFIRQESGLSEIIDNDEKFQASVQVGSFKPDELSVKTVDNTIVIHGKHEVKDDDGFVSREFTRRYVLPVDSKPEEVTCEMIDDRLVITAPKRPKEIEPGQERNVPITSKL</sequence>
<dbReference type="InterPro" id="IPR001436">
    <property type="entry name" value="Alpha-crystallin/sHSP_animal"/>
</dbReference>
<proteinExistence type="inferred from homology"/>
<accession>T1ITY9</accession>
<dbReference type="Gene3D" id="2.60.40.790">
    <property type="match status" value="1"/>
</dbReference>
<dbReference type="InterPro" id="IPR008978">
    <property type="entry name" value="HSP20-like_chaperone"/>
</dbReference>
<evidence type="ECO:0000313" key="6">
    <source>
        <dbReference type="Proteomes" id="UP000014500"/>
    </source>
</evidence>
<evidence type="ECO:0000259" key="4">
    <source>
        <dbReference type="PROSITE" id="PS01031"/>
    </source>
</evidence>
<dbReference type="AlphaFoldDB" id="T1ITY9"/>
<organism evidence="5 6">
    <name type="scientific">Strigamia maritima</name>
    <name type="common">European centipede</name>
    <name type="synonym">Geophilus maritimus</name>
    <dbReference type="NCBI Taxonomy" id="126957"/>
    <lineage>
        <taxon>Eukaryota</taxon>
        <taxon>Metazoa</taxon>
        <taxon>Ecdysozoa</taxon>
        <taxon>Arthropoda</taxon>
        <taxon>Myriapoda</taxon>
        <taxon>Chilopoda</taxon>
        <taxon>Pleurostigmophora</taxon>
        <taxon>Geophilomorpha</taxon>
        <taxon>Linotaeniidae</taxon>
        <taxon>Strigamia</taxon>
    </lineage>
</organism>
<dbReference type="HOGENOM" id="CLU_095001_4_0_1"/>
<dbReference type="STRING" id="126957.T1ITY9"/>
<evidence type="ECO:0000313" key="5">
    <source>
        <dbReference type="EnsemblMetazoa" id="SMAR004600-PA"/>
    </source>
</evidence>
<keyword evidence="1" id="KW-0346">Stress response</keyword>
<dbReference type="PRINTS" id="PR00299">
    <property type="entry name" value="ACRYSTALLIN"/>
</dbReference>
<dbReference type="GO" id="GO:0005737">
    <property type="term" value="C:cytoplasm"/>
    <property type="evidence" value="ECO:0007669"/>
    <property type="project" value="TreeGrafter"/>
</dbReference>
<dbReference type="GO" id="GO:0005634">
    <property type="term" value="C:nucleus"/>
    <property type="evidence" value="ECO:0007669"/>
    <property type="project" value="TreeGrafter"/>
</dbReference>
<dbReference type="eggNOG" id="KOG3591">
    <property type="taxonomic scope" value="Eukaryota"/>
</dbReference>
<dbReference type="EnsemblMetazoa" id="SMAR004600-RA">
    <property type="protein sequence ID" value="SMAR004600-PA"/>
    <property type="gene ID" value="SMAR004600"/>
</dbReference>
<evidence type="ECO:0000256" key="2">
    <source>
        <dbReference type="PROSITE-ProRule" id="PRU00285"/>
    </source>
</evidence>
<feature type="domain" description="SHSP" evidence="4">
    <location>
        <begin position="46"/>
        <end position="153"/>
    </location>
</feature>
<dbReference type="GO" id="GO:0042026">
    <property type="term" value="P:protein refolding"/>
    <property type="evidence" value="ECO:0007669"/>
    <property type="project" value="TreeGrafter"/>
</dbReference>
<dbReference type="PROSITE" id="PS01031">
    <property type="entry name" value="SHSP"/>
    <property type="match status" value="1"/>
</dbReference>
<keyword evidence="6" id="KW-1185">Reference proteome</keyword>
<evidence type="ECO:0000256" key="3">
    <source>
        <dbReference type="RuleBase" id="RU003616"/>
    </source>
</evidence>
<dbReference type="SUPFAM" id="SSF49764">
    <property type="entry name" value="HSP20-like chaperones"/>
    <property type="match status" value="1"/>
</dbReference>
<reference evidence="5" key="2">
    <citation type="submission" date="2015-02" db="UniProtKB">
        <authorList>
            <consortium name="EnsemblMetazoa"/>
        </authorList>
    </citation>
    <scope>IDENTIFICATION</scope>
</reference>
<reference evidence="6" key="1">
    <citation type="submission" date="2011-05" db="EMBL/GenBank/DDBJ databases">
        <authorList>
            <person name="Richards S.R."/>
            <person name="Qu J."/>
            <person name="Jiang H."/>
            <person name="Jhangiani S.N."/>
            <person name="Agravi P."/>
            <person name="Goodspeed R."/>
            <person name="Gross S."/>
            <person name="Mandapat C."/>
            <person name="Jackson L."/>
            <person name="Mathew T."/>
            <person name="Pu L."/>
            <person name="Thornton R."/>
            <person name="Saada N."/>
            <person name="Wilczek-Boney K.B."/>
            <person name="Lee S."/>
            <person name="Kovar C."/>
            <person name="Wu Y."/>
            <person name="Scherer S.E."/>
            <person name="Worley K.C."/>
            <person name="Muzny D.M."/>
            <person name="Gibbs R."/>
        </authorList>
    </citation>
    <scope>NUCLEOTIDE SEQUENCE</scope>
    <source>
        <strain evidence="6">Brora</strain>
    </source>
</reference>
<dbReference type="OMA" id="FRDWWED"/>
<dbReference type="PhylomeDB" id="T1ITY9"/>
<name>T1ITY9_STRMM</name>
<dbReference type="PANTHER" id="PTHR45640">
    <property type="entry name" value="HEAT SHOCK PROTEIN HSP-12.2-RELATED"/>
    <property type="match status" value="1"/>
</dbReference>
<dbReference type="GO" id="GO:0051082">
    <property type="term" value="F:unfolded protein binding"/>
    <property type="evidence" value="ECO:0007669"/>
    <property type="project" value="TreeGrafter"/>
</dbReference>
<dbReference type="Pfam" id="PF00011">
    <property type="entry name" value="HSP20"/>
    <property type="match status" value="1"/>
</dbReference>